<protein>
    <submittedName>
        <fullName evidence="2">Uncharacterized protein</fullName>
    </submittedName>
</protein>
<name>A0AAE3W9D3_9ACTN</name>
<comment type="caution">
    <text evidence="2">The sequence shown here is derived from an EMBL/GenBank/DDBJ whole genome shotgun (WGS) entry which is preliminary data.</text>
</comment>
<dbReference type="RefSeq" id="WP_307247545.1">
    <property type="nucleotide sequence ID" value="NZ_JAUSUZ010000001.1"/>
</dbReference>
<dbReference type="AlphaFoldDB" id="A0AAE3W9D3"/>
<sequence length="201" mass="21845">MNRSVIATCARSQRMSGMMSPTVVRLDSEICRSPGSADVGAIGRARPDHGKPVVVSEFESAAWLGSLLIRISREAELDALRISDEHAVSKHYDLTGPDDLKVLLGELDALLTAGRVPGSAVVQRGVPAMDAPRGLGRAVDLGRDRGRAGFLRRFDRRGPVSRRRRSRRSTTHGSRPATPRPAPGTHAYRNPSRWHLSLNSA</sequence>
<feature type="compositionally biased region" description="Basic residues" evidence="1">
    <location>
        <begin position="159"/>
        <end position="170"/>
    </location>
</feature>
<dbReference type="EMBL" id="JAUSUZ010000001">
    <property type="protein sequence ID" value="MDQ0371069.1"/>
    <property type="molecule type" value="Genomic_DNA"/>
</dbReference>
<feature type="region of interest" description="Disordered" evidence="1">
    <location>
        <begin position="152"/>
        <end position="201"/>
    </location>
</feature>
<gene>
    <name evidence="2" type="ORF">J2S42_007738</name>
</gene>
<accession>A0AAE3W9D3</accession>
<evidence type="ECO:0000256" key="1">
    <source>
        <dbReference type="SAM" id="MobiDB-lite"/>
    </source>
</evidence>
<dbReference type="Proteomes" id="UP001240236">
    <property type="component" value="Unassembled WGS sequence"/>
</dbReference>
<evidence type="ECO:0000313" key="2">
    <source>
        <dbReference type="EMBL" id="MDQ0371069.1"/>
    </source>
</evidence>
<reference evidence="2 3" key="1">
    <citation type="submission" date="2023-07" db="EMBL/GenBank/DDBJ databases">
        <title>Sequencing the genomes of 1000 actinobacteria strains.</title>
        <authorList>
            <person name="Klenk H.-P."/>
        </authorList>
    </citation>
    <scope>NUCLEOTIDE SEQUENCE [LARGE SCALE GENOMIC DNA]</scope>
    <source>
        <strain evidence="2 3">DSM 44709</strain>
    </source>
</reference>
<keyword evidence="3" id="KW-1185">Reference proteome</keyword>
<organism evidence="2 3">
    <name type="scientific">Catenuloplanes indicus</name>
    <dbReference type="NCBI Taxonomy" id="137267"/>
    <lineage>
        <taxon>Bacteria</taxon>
        <taxon>Bacillati</taxon>
        <taxon>Actinomycetota</taxon>
        <taxon>Actinomycetes</taxon>
        <taxon>Micromonosporales</taxon>
        <taxon>Micromonosporaceae</taxon>
        <taxon>Catenuloplanes</taxon>
    </lineage>
</organism>
<evidence type="ECO:0000313" key="3">
    <source>
        <dbReference type="Proteomes" id="UP001240236"/>
    </source>
</evidence>
<proteinExistence type="predicted"/>